<keyword evidence="2" id="KW-0597">Phosphoprotein</keyword>
<evidence type="ECO:0000313" key="6">
    <source>
        <dbReference type="EMBL" id="MDA0567692.1"/>
    </source>
</evidence>
<keyword evidence="3" id="KW-0808">Transferase</keyword>
<evidence type="ECO:0000256" key="3">
    <source>
        <dbReference type="ARBA" id="ARBA00022679"/>
    </source>
</evidence>
<proteinExistence type="predicted"/>
<comment type="caution">
    <text evidence="5">The sequence shown here is derived from an EMBL/GenBank/DDBJ whole genome shotgun (WGS) entry which is preliminary data.</text>
</comment>
<protein>
    <submittedName>
        <fullName evidence="5">Phosphopantetheine-binding protein</fullName>
    </submittedName>
</protein>
<dbReference type="GO" id="GO:0031177">
    <property type="term" value="F:phosphopantetheine binding"/>
    <property type="evidence" value="ECO:0007669"/>
    <property type="project" value="InterPro"/>
</dbReference>
<evidence type="ECO:0000256" key="1">
    <source>
        <dbReference type="ARBA" id="ARBA00022450"/>
    </source>
</evidence>
<dbReference type="EMBL" id="JAJAQC010000070">
    <property type="protein sequence ID" value="MDA0567692.1"/>
    <property type="molecule type" value="Genomic_DNA"/>
</dbReference>
<name>A0A9X3NKY7_9ACTN</name>
<dbReference type="SMART" id="SM00823">
    <property type="entry name" value="PKS_PP"/>
    <property type="match status" value="1"/>
</dbReference>
<accession>A0A9X3NKY7</accession>
<feature type="domain" description="Carrier" evidence="4">
    <location>
        <begin position="1"/>
        <end position="70"/>
    </location>
</feature>
<evidence type="ECO:0000256" key="2">
    <source>
        <dbReference type="ARBA" id="ARBA00022553"/>
    </source>
</evidence>
<dbReference type="Gene3D" id="1.10.1200.10">
    <property type="entry name" value="ACP-like"/>
    <property type="match status" value="1"/>
</dbReference>
<evidence type="ECO:0000259" key="4">
    <source>
        <dbReference type="PROSITE" id="PS50075"/>
    </source>
</evidence>
<gene>
    <name evidence="5" type="ORF">LG943_05240</name>
    <name evidence="6" type="ORF">LG943_25700</name>
</gene>
<keyword evidence="1" id="KW-0596">Phosphopantetheine</keyword>
<organism evidence="5 7">
    <name type="scientific">Streptomonospora mangrovi</name>
    <dbReference type="NCBI Taxonomy" id="2883123"/>
    <lineage>
        <taxon>Bacteria</taxon>
        <taxon>Bacillati</taxon>
        <taxon>Actinomycetota</taxon>
        <taxon>Actinomycetes</taxon>
        <taxon>Streptosporangiales</taxon>
        <taxon>Nocardiopsidaceae</taxon>
        <taxon>Streptomonospora</taxon>
    </lineage>
</organism>
<dbReference type="Proteomes" id="UP001140076">
    <property type="component" value="Unassembled WGS sequence"/>
</dbReference>
<dbReference type="GO" id="GO:0006633">
    <property type="term" value="P:fatty acid biosynthetic process"/>
    <property type="evidence" value="ECO:0007669"/>
    <property type="project" value="TreeGrafter"/>
</dbReference>
<dbReference type="Pfam" id="PF00550">
    <property type="entry name" value="PP-binding"/>
    <property type="match status" value="1"/>
</dbReference>
<dbReference type="EMBL" id="JAJAQC010000006">
    <property type="protein sequence ID" value="MDA0563739.1"/>
    <property type="molecule type" value="Genomic_DNA"/>
</dbReference>
<dbReference type="InterPro" id="IPR020806">
    <property type="entry name" value="PKS_PP-bd"/>
</dbReference>
<keyword evidence="7" id="KW-1185">Reference proteome</keyword>
<dbReference type="PANTHER" id="PTHR43775">
    <property type="entry name" value="FATTY ACID SYNTHASE"/>
    <property type="match status" value="1"/>
</dbReference>
<evidence type="ECO:0000313" key="5">
    <source>
        <dbReference type="EMBL" id="MDA0563739.1"/>
    </source>
</evidence>
<dbReference type="SUPFAM" id="SSF47336">
    <property type="entry name" value="ACP-like"/>
    <property type="match status" value="1"/>
</dbReference>
<reference evidence="5" key="1">
    <citation type="submission" date="2021-10" db="EMBL/GenBank/DDBJ databases">
        <title>Streptomonospora sp. nov., isolated from mangrove soil.</title>
        <authorList>
            <person name="Chen X."/>
            <person name="Ge X."/>
            <person name="Liu W."/>
        </authorList>
    </citation>
    <scope>NUCLEOTIDE SEQUENCE</scope>
    <source>
        <strain evidence="5">S1-112</strain>
    </source>
</reference>
<sequence length="160" mass="16299">MREHAAAVLGHAAAEAVDEARSFSDLGLDSVMAVELRNRLGAATGLALPVSLAFDHPTVAAVAAHLRAGLRAAGAGPGEDPAPGAGAHPGAAELTALEALLPALDPGALRASKVPERLRALLRACEPDPPARAAADISLEDATPDEVFALIDDELDDRRT</sequence>
<dbReference type="AlphaFoldDB" id="A0A9X3NKY7"/>
<dbReference type="InterPro" id="IPR050091">
    <property type="entry name" value="PKS_NRPS_Biosynth_Enz"/>
</dbReference>
<dbReference type="PROSITE" id="PS50075">
    <property type="entry name" value="CARRIER"/>
    <property type="match status" value="1"/>
</dbReference>
<dbReference type="GO" id="GO:0004312">
    <property type="term" value="F:fatty acid synthase activity"/>
    <property type="evidence" value="ECO:0007669"/>
    <property type="project" value="TreeGrafter"/>
</dbReference>
<dbReference type="InterPro" id="IPR009081">
    <property type="entry name" value="PP-bd_ACP"/>
</dbReference>
<dbReference type="PANTHER" id="PTHR43775:SF51">
    <property type="entry name" value="INACTIVE PHENOLPHTHIOCEROL SYNTHESIS POLYKETIDE SYNTHASE TYPE I PKS1-RELATED"/>
    <property type="match status" value="1"/>
</dbReference>
<dbReference type="PROSITE" id="PS00012">
    <property type="entry name" value="PHOSPHOPANTETHEINE"/>
    <property type="match status" value="1"/>
</dbReference>
<dbReference type="SMART" id="SM01294">
    <property type="entry name" value="PKS_PP_betabranch"/>
    <property type="match status" value="1"/>
</dbReference>
<evidence type="ECO:0000313" key="7">
    <source>
        <dbReference type="Proteomes" id="UP001140076"/>
    </source>
</evidence>
<dbReference type="InterPro" id="IPR006162">
    <property type="entry name" value="Ppantetheine_attach_site"/>
</dbReference>
<dbReference type="InterPro" id="IPR036736">
    <property type="entry name" value="ACP-like_sf"/>
</dbReference>